<keyword evidence="3" id="KW-1185">Reference proteome</keyword>
<evidence type="ECO:0000256" key="1">
    <source>
        <dbReference type="SAM" id="MobiDB-lite"/>
    </source>
</evidence>
<name>A0ABN9XLI6_9DINO</name>
<comment type="caution">
    <text evidence="2">The sequence shown here is derived from an EMBL/GenBank/DDBJ whole genome shotgun (WGS) entry which is preliminary data.</text>
</comment>
<feature type="compositionally biased region" description="Low complexity" evidence="1">
    <location>
        <begin position="8"/>
        <end position="25"/>
    </location>
</feature>
<reference evidence="2" key="1">
    <citation type="submission" date="2023-10" db="EMBL/GenBank/DDBJ databases">
        <authorList>
            <person name="Chen Y."/>
            <person name="Shah S."/>
            <person name="Dougan E. K."/>
            <person name="Thang M."/>
            <person name="Chan C."/>
        </authorList>
    </citation>
    <scope>NUCLEOTIDE SEQUENCE [LARGE SCALE GENOMIC DNA]</scope>
</reference>
<proteinExistence type="predicted"/>
<evidence type="ECO:0000313" key="3">
    <source>
        <dbReference type="Proteomes" id="UP001189429"/>
    </source>
</evidence>
<evidence type="ECO:0008006" key="4">
    <source>
        <dbReference type="Google" id="ProtNLM"/>
    </source>
</evidence>
<organism evidence="2 3">
    <name type="scientific">Prorocentrum cordatum</name>
    <dbReference type="NCBI Taxonomy" id="2364126"/>
    <lineage>
        <taxon>Eukaryota</taxon>
        <taxon>Sar</taxon>
        <taxon>Alveolata</taxon>
        <taxon>Dinophyceae</taxon>
        <taxon>Prorocentrales</taxon>
        <taxon>Prorocentraceae</taxon>
        <taxon>Prorocentrum</taxon>
    </lineage>
</organism>
<feature type="region of interest" description="Disordered" evidence="1">
    <location>
        <begin position="1"/>
        <end position="82"/>
    </location>
</feature>
<protein>
    <recommendedName>
        <fullName evidence="4">RNA helicase</fullName>
    </recommendedName>
</protein>
<feature type="non-terminal residue" evidence="2">
    <location>
        <position position="1"/>
    </location>
</feature>
<feature type="non-terminal residue" evidence="2">
    <location>
        <position position="121"/>
    </location>
</feature>
<gene>
    <name evidence="2" type="ORF">PCOR1329_LOCUS77948</name>
</gene>
<sequence length="121" mass="12017">RAAGGGDAPVDGPGARPSRGSARGADAGRGAGSTGAGAAAGVPGQGRAGPDSLPPPTRSSAKRKRGGDVSARPDPDQVGERLQLGAAEAAELLRLLFGQAPECQDVERWLTQGFQFSPTSS</sequence>
<accession>A0ABN9XLI6</accession>
<dbReference type="Proteomes" id="UP001189429">
    <property type="component" value="Unassembled WGS sequence"/>
</dbReference>
<dbReference type="EMBL" id="CAUYUJ010020832">
    <property type="protein sequence ID" value="CAK0900733.1"/>
    <property type="molecule type" value="Genomic_DNA"/>
</dbReference>
<evidence type="ECO:0000313" key="2">
    <source>
        <dbReference type="EMBL" id="CAK0900733.1"/>
    </source>
</evidence>